<dbReference type="InterPro" id="IPR036236">
    <property type="entry name" value="Znf_C2H2_sf"/>
</dbReference>
<dbReference type="InterPro" id="IPR034790">
    <property type="entry name" value="RBM20_RRM"/>
</dbReference>
<dbReference type="SUPFAM" id="SSF57667">
    <property type="entry name" value="beta-beta-alpha zinc fingers"/>
    <property type="match status" value="1"/>
</dbReference>
<dbReference type="Proteomes" id="UP001314229">
    <property type="component" value="Unassembled WGS sequence"/>
</dbReference>
<organism evidence="10 11">
    <name type="scientific">Scomber scombrus</name>
    <name type="common">Atlantic mackerel</name>
    <name type="synonym">Scomber vernalis</name>
    <dbReference type="NCBI Taxonomy" id="13677"/>
    <lineage>
        <taxon>Eukaryota</taxon>
        <taxon>Metazoa</taxon>
        <taxon>Chordata</taxon>
        <taxon>Craniata</taxon>
        <taxon>Vertebrata</taxon>
        <taxon>Euteleostomi</taxon>
        <taxon>Actinopterygii</taxon>
        <taxon>Neopterygii</taxon>
        <taxon>Teleostei</taxon>
        <taxon>Neoteleostei</taxon>
        <taxon>Acanthomorphata</taxon>
        <taxon>Pelagiaria</taxon>
        <taxon>Scombriformes</taxon>
        <taxon>Scombridae</taxon>
        <taxon>Scomber</taxon>
    </lineage>
</organism>
<evidence type="ECO:0000256" key="5">
    <source>
        <dbReference type="ARBA" id="ARBA00023242"/>
    </source>
</evidence>
<dbReference type="InterPro" id="IPR013087">
    <property type="entry name" value="Znf_C2H2_type"/>
</dbReference>
<evidence type="ECO:0000313" key="10">
    <source>
        <dbReference type="EMBL" id="CAK6953292.1"/>
    </source>
</evidence>
<feature type="region of interest" description="Disordered" evidence="7">
    <location>
        <begin position="310"/>
        <end position="351"/>
    </location>
</feature>
<feature type="compositionally biased region" description="Basic and acidic residues" evidence="7">
    <location>
        <begin position="660"/>
        <end position="672"/>
    </location>
</feature>
<evidence type="ECO:0000256" key="2">
    <source>
        <dbReference type="ARBA" id="ARBA00022723"/>
    </source>
</evidence>
<dbReference type="GO" id="GO:0008270">
    <property type="term" value="F:zinc ion binding"/>
    <property type="evidence" value="ECO:0007669"/>
    <property type="project" value="UniProtKB-KW"/>
</dbReference>
<dbReference type="CDD" id="cd12685">
    <property type="entry name" value="RRM_RBM20"/>
    <property type="match status" value="1"/>
</dbReference>
<feature type="region of interest" description="Disordered" evidence="7">
    <location>
        <begin position="751"/>
        <end position="994"/>
    </location>
</feature>
<proteinExistence type="predicted"/>
<reference evidence="10 11" key="1">
    <citation type="submission" date="2024-01" db="EMBL/GenBank/DDBJ databases">
        <authorList>
            <person name="Alioto T."/>
            <person name="Alioto T."/>
            <person name="Gomez Garrido J."/>
        </authorList>
    </citation>
    <scope>NUCLEOTIDE SEQUENCE [LARGE SCALE GENOMIC DNA]</scope>
</reference>
<comment type="subcellular location">
    <subcellularLocation>
        <location evidence="1">Nucleus</location>
    </subcellularLocation>
</comment>
<feature type="domain" description="RRM" evidence="8">
    <location>
        <begin position="488"/>
        <end position="563"/>
    </location>
</feature>
<feature type="compositionally biased region" description="Polar residues" evidence="7">
    <location>
        <begin position="1"/>
        <end position="11"/>
    </location>
</feature>
<dbReference type="EMBL" id="CAWUFR010000013">
    <property type="protein sequence ID" value="CAK6953292.1"/>
    <property type="molecule type" value="Genomic_DNA"/>
</dbReference>
<dbReference type="AlphaFoldDB" id="A0AAV1N2B7"/>
<dbReference type="InterPro" id="IPR000690">
    <property type="entry name" value="Matrin/U1-C_Znf_C2H2"/>
</dbReference>
<accession>A0AAV1N2B7</accession>
<feature type="compositionally biased region" description="Basic and acidic residues" evidence="7">
    <location>
        <begin position="718"/>
        <end position="727"/>
    </location>
</feature>
<feature type="region of interest" description="Disordered" evidence="7">
    <location>
        <begin position="597"/>
        <end position="739"/>
    </location>
</feature>
<protein>
    <submittedName>
        <fullName evidence="10">RNA-binding protein 20</fullName>
    </submittedName>
</protein>
<comment type="caution">
    <text evidence="10">The sequence shown here is derived from an EMBL/GenBank/DDBJ whole genome shotgun (WGS) entry which is preliminary data.</text>
</comment>
<evidence type="ECO:0000256" key="3">
    <source>
        <dbReference type="ARBA" id="ARBA00022771"/>
    </source>
</evidence>
<evidence type="ECO:0000313" key="11">
    <source>
        <dbReference type="Proteomes" id="UP001314229"/>
    </source>
</evidence>
<feature type="region of interest" description="Disordered" evidence="7">
    <location>
        <begin position="1"/>
        <end position="32"/>
    </location>
</feature>
<feature type="compositionally biased region" description="Polar residues" evidence="7">
    <location>
        <begin position="323"/>
        <end position="332"/>
    </location>
</feature>
<dbReference type="Gene3D" id="3.30.70.330">
    <property type="match status" value="1"/>
</dbReference>
<feature type="compositionally biased region" description="Basic and acidic residues" evidence="7">
    <location>
        <begin position="938"/>
        <end position="950"/>
    </location>
</feature>
<dbReference type="SUPFAM" id="SSF54928">
    <property type="entry name" value="RNA-binding domain, RBD"/>
    <property type="match status" value="1"/>
</dbReference>
<evidence type="ECO:0000256" key="4">
    <source>
        <dbReference type="ARBA" id="ARBA00022833"/>
    </source>
</evidence>
<dbReference type="InterPro" id="IPR035979">
    <property type="entry name" value="RBD_domain_sf"/>
</dbReference>
<dbReference type="PANTHER" id="PTHR15592">
    <property type="entry name" value="MATRIN 3/NUCLEAR PROTEIN 220-RELATED"/>
    <property type="match status" value="1"/>
</dbReference>
<dbReference type="GO" id="GO:0005634">
    <property type="term" value="C:nucleus"/>
    <property type="evidence" value="ECO:0007669"/>
    <property type="project" value="UniProtKB-SubCell"/>
</dbReference>
<evidence type="ECO:0000256" key="7">
    <source>
        <dbReference type="SAM" id="MobiDB-lite"/>
    </source>
</evidence>
<feature type="compositionally biased region" description="Basic and acidic residues" evidence="7">
    <location>
        <begin position="850"/>
        <end position="868"/>
    </location>
</feature>
<keyword evidence="3" id="KW-0863">Zinc-finger</keyword>
<gene>
    <name evidence="10" type="ORF">FSCOSCO3_A029929</name>
</gene>
<dbReference type="PROSITE" id="PS50102">
    <property type="entry name" value="RRM"/>
    <property type="match status" value="1"/>
</dbReference>
<dbReference type="InterPro" id="IPR012677">
    <property type="entry name" value="Nucleotide-bd_a/b_plait_sf"/>
</dbReference>
<feature type="compositionally biased region" description="Basic and acidic residues" evidence="7">
    <location>
        <begin position="820"/>
        <end position="842"/>
    </location>
</feature>
<feature type="compositionally biased region" description="Basic and acidic residues" evidence="7">
    <location>
        <begin position="751"/>
        <end position="804"/>
    </location>
</feature>
<dbReference type="InterPro" id="IPR000504">
    <property type="entry name" value="RRM_dom"/>
</dbReference>
<evidence type="ECO:0000256" key="1">
    <source>
        <dbReference type="ARBA" id="ARBA00004123"/>
    </source>
</evidence>
<name>A0AAV1N2B7_SCOSC</name>
<dbReference type="SMART" id="SM00360">
    <property type="entry name" value="RRM"/>
    <property type="match status" value="1"/>
</dbReference>
<evidence type="ECO:0000259" key="9">
    <source>
        <dbReference type="PROSITE" id="PS50171"/>
    </source>
</evidence>
<feature type="compositionally biased region" description="Low complexity" evidence="7">
    <location>
        <begin position="606"/>
        <end position="631"/>
    </location>
</feature>
<keyword evidence="2" id="KW-0479">Metal-binding</keyword>
<sequence length="1144" mass="126237">MQQAWDRTSSIEGVKKGHTKMLGKGQSGGYTSETTGEVLQRISAVPVDCVDKKGLQLGAQLSGGVQVGPQQQNQQLLLTPASLQLAQLQAQLTLHRLKLAQGGNTATAASVLNQVLSNVAMSQPLFNQLRTSTMVGNPQGAFPTGVLGFPSSNSTLGALVGGGFNQNPGNVRLNHHGGGTTVGQQGSEYAKKSGPVYPSDTDRRLQYNLVGGTSAASATAGDGQYTVISTQVENRNNVGFQRDFYGQDMQGQQTGFSVNEQNMNVYNSTGHKEQWKGTTNLSNTGKVDMVSDAANVWTAAGQSIRSRTELYNPEEPTPDPKFNPSTGVSSGMHSFGGYQPLHGSEETSSGTRTLQPYQVNDYHAVTPTQLPHQCSICDKKVYNLKDWDQHVKGKLHLQNRMLYTNEGSAVVSAGAVHYTVGRPSDGGLNTGGTNSMIYSAASQDVSSGANASYLPAAAMKTYPMSDTGFTSHQPESKPFPPRKATVGRVVHICNLPEGSCTENDVINLGLPFGKVTNYILMRSTHQAFLEMAYVEAAQAMVQYYQLTPAMINNQKLLIRMSKRYKELQLKKPGKDVQTIIHDINSQRERDEIQELEHYIPERARSRSPISRSLSPRSHSPSFTSCSSAHSPQGAQCRGLERSSNGLGPRRGSWDWSSHLRRGEDERERDDPWRNGSGVDDDRPNGRVADRRKAYQKPLDYISSRSADERGGSGGGGDEGMRGNRDWYPRGSPQGMSFNSYRNMEDDFYMKEQMYKSDKLPKPSYQRHDTKSKRRDGGDYHSRLRHSEFEMTDESLRRTPEDKKQSSPGRARSKKTSRRHTPMERHERDNATENTDRQSKEKSVSPQRSNKSKDATECSKDKHTEKEGESGDDTDEECWYPKNMEELVTVDEVGGEDDSIIEPDLPELEEYTSCAKESAEEVAVEEKLLPTNSSLEVQETSKEKSNQEKSCGDAGDQEETSVTEKAENVLTATRTEEQKPTPVISEPPSTNLSDFPSEEFKAALEEACLEGKDKVTNSEPLEVPMEHHIRVSEENKTQEVGQVTETIINEAKDKDGNLKKETEVPLSSREQDKAVSEHSIPLGVEFIVPRTGFYCKLCGLFYTSEDTAKTTHCRSTVHYRNLQKYLSHLAEDSLSGALAEPSATQ</sequence>
<keyword evidence="4" id="KW-0862">Zinc</keyword>
<feature type="compositionally biased region" description="Basic and acidic residues" evidence="7">
    <location>
        <begin position="679"/>
        <end position="692"/>
    </location>
</feature>
<evidence type="ECO:0000256" key="6">
    <source>
        <dbReference type="PROSITE-ProRule" id="PRU00176"/>
    </source>
</evidence>
<dbReference type="PROSITE" id="PS00028">
    <property type="entry name" value="ZINC_FINGER_C2H2_1"/>
    <property type="match status" value="1"/>
</dbReference>
<dbReference type="GO" id="GO:0003723">
    <property type="term" value="F:RNA binding"/>
    <property type="evidence" value="ECO:0007669"/>
    <property type="project" value="UniProtKB-UniRule"/>
</dbReference>
<dbReference type="InterPro" id="IPR003604">
    <property type="entry name" value="Matrin/U1-like-C_Znf_C2H2"/>
</dbReference>
<keyword evidence="11" id="KW-1185">Reference proteome</keyword>
<dbReference type="PROSITE" id="PS50171">
    <property type="entry name" value="ZF_MATRIN"/>
    <property type="match status" value="1"/>
</dbReference>
<feature type="compositionally biased region" description="Acidic residues" evidence="7">
    <location>
        <begin position="892"/>
        <end position="909"/>
    </location>
</feature>
<feature type="compositionally biased region" description="Basic residues" evidence="7">
    <location>
        <begin position="810"/>
        <end position="819"/>
    </location>
</feature>
<evidence type="ECO:0000259" key="8">
    <source>
        <dbReference type="PROSITE" id="PS50102"/>
    </source>
</evidence>
<feature type="domain" description="Matrin-type" evidence="9">
    <location>
        <begin position="1092"/>
        <end position="1123"/>
    </location>
</feature>
<keyword evidence="6" id="KW-0694">RNA-binding</keyword>
<keyword evidence="5" id="KW-0539">Nucleus</keyword>
<dbReference type="Pfam" id="PF12874">
    <property type="entry name" value="zf-met"/>
    <property type="match status" value="1"/>
</dbReference>
<dbReference type="SMART" id="SM00451">
    <property type="entry name" value="ZnF_U1"/>
    <property type="match status" value="2"/>
</dbReference>